<dbReference type="GO" id="GO:0005829">
    <property type="term" value="C:cytosol"/>
    <property type="evidence" value="ECO:0007669"/>
    <property type="project" value="TreeGrafter"/>
</dbReference>
<reference evidence="3 4" key="1">
    <citation type="submission" date="2016-09" db="EMBL/GenBank/DDBJ databases">
        <authorList>
            <person name="Capua I."/>
            <person name="De Benedictis P."/>
            <person name="Joannis T."/>
            <person name="Lombin L.H."/>
            <person name="Cattoli G."/>
        </authorList>
    </citation>
    <scope>NUCLEOTIDE SEQUENCE [LARGE SCALE GENOMIC DNA]</scope>
    <source>
        <strain evidence="3 4">GluBS11</strain>
    </source>
</reference>
<dbReference type="RefSeq" id="WP_091234270.1">
    <property type="nucleotide sequence ID" value="NZ_FMKA01000014.1"/>
</dbReference>
<dbReference type="InterPro" id="IPR027417">
    <property type="entry name" value="P-loop_NTPase"/>
</dbReference>
<proteinExistence type="predicted"/>
<dbReference type="AlphaFoldDB" id="A0A1D3TUP2"/>
<accession>A0A1D3TUP2</accession>
<name>A0A1D3TUP2_9FIRM</name>
<dbReference type="STRING" id="1619234.SAMN05421730_10142"/>
<dbReference type="OrthoDB" id="9787585at2"/>
<evidence type="ECO:0000313" key="3">
    <source>
        <dbReference type="EMBL" id="SCP97795.1"/>
    </source>
</evidence>
<keyword evidence="3" id="KW-0067">ATP-binding</keyword>
<dbReference type="GO" id="GO:0003677">
    <property type="term" value="F:DNA binding"/>
    <property type="evidence" value="ECO:0007669"/>
    <property type="project" value="InterPro"/>
</dbReference>
<feature type="coiled-coil region" evidence="1">
    <location>
        <begin position="375"/>
        <end position="474"/>
    </location>
</feature>
<dbReference type="PANTHER" id="PTHR11070">
    <property type="entry name" value="UVRD / RECB / PCRA DNA HELICASE FAMILY MEMBER"/>
    <property type="match status" value="1"/>
</dbReference>
<evidence type="ECO:0000259" key="2">
    <source>
        <dbReference type="Pfam" id="PF01443"/>
    </source>
</evidence>
<dbReference type="EMBL" id="FMKA01000014">
    <property type="protein sequence ID" value="SCP97795.1"/>
    <property type="molecule type" value="Genomic_DNA"/>
</dbReference>
<dbReference type="InterPro" id="IPR000212">
    <property type="entry name" value="DNA_helicase_UvrD/REP"/>
</dbReference>
<gene>
    <name evidence="3" type="ORF">SAMN05421730_10142</name>
</gene>
<keyword evidence="3" id="KW-0378">Hydrolase</keyword>
<keyword evidence="1" id="KW-0175">Coiled coil</keyword>
<dbReference type="Proteomes" id="UP000199315">
    <property type="component" value="Unassembled WGS sequence"/>
</dbReference>
<evidence type="ECO:0000313" key="4">
    <source>
        <dbReference type="Proteomes" id="UP000199315"/>
    </source>
</evidence>
<dbReference type="SUPFAM" id="SSF52540">
    <property type="entry name" value="P-loop containing nucleoside triphosphate hydrolases"/>
    <property type="match status" value="1"/>
</dbReference>
<keyword evidence="4" id="KW-1185">Reference proteome</keyword>
<sequence length="861" mass="100510">MSVITQNKLFVEEERYKEEVYRTFDGMASSASSEVRLKKASITRGSFDDKEAFMMQGQLSGAEKRRREIEQLVGKLYDRPYFSHVEVSMEDDEYDREHYFLSDCESLNEMVPVGKDGYVLPFKQDRERPISGALFHCYQSKKGSSISYRGPQGDEFVFVPQSICDTDIKKRKLLNVIQLYPTPDVSQNSADELLESKLKENRDNPTLRNIISTLQQMQFEIIKTDTKTNFVVQGCAGSGKSQCLLHRLFFLRDELSQDGWNGVLLLTPTKLFRQYSAELVRRYQLSDIDDCSIADLYITLLNAYDVRFKDRQYKYQLTEEYLPNGYLFAVYEEENVVKIEHEIDNALRKYVQAGCKALGIEEPAEITALVVEDIVKQLDEEMKAFDIREEALQQNDEYQEKRKEYEQLLKDVETNKKKKQRYTDEIESIAARRRELDLLVETVNEVEKEKADWVHQREKRVKDAVKKLEEVSRKFERGTDLQAPAKYAQQLFIVKNLTEGRKFLEDEEYLVFLDEYISQAKAELQEFTKDKKVKNIIDRYAKREQEVNGNLESISGEIEEMLTRIEEYSEWLREAASNFEGEEARITLLRSEMERARYFLVRLESTVFEQEVWNALSPVKEQYGIQKIQVEELKDGKHKESRILYKSDLLFYIRIYMKLHPDANLPGYSLICIDEGQDLHRADYDILHGLYPKAVFNVFGDVNQVLHATCGIREWERQTGISTVYPLTTNYRNTAAIVEFCNEHFDTQMEYVGGVDKKQRPIVVTDIDNSWDRIASEDLVVIVKDRESYEEFCKDAGIETDSFVYLDTTSVKSTEKQKECYSIFAAKGLEFSNVFVYAKHMTKNQKVVACTRAMGGLYYYE</sequence>
<feature type="domain" description="(+)RNA virus helicase C-terminal" evidence="2">
    <location>
        <begin position="667"/>
        <end position="860"/>
    </location>
</feature>
<dbReference type="Pfam" id="PF01443">
    <property type="entry name" value="Viral_helicase1"/>
    <property type="match status" value="1"/>
</dbReference>
<organism evidence="3 4">
    <name type="scientific">Anaerobium acetethylicum</name>
    <dbReference type="NCBI Taxonomy" id="1619234"/>
    <lineage>
        <taxon>Bacteria</taxon>
        <taxon>Bacillati</taxon>
        <taxon>Bacillota</taxon>
        <taxon>Clostridia</taxon>
        <taxon>Lachnospirales</taxon>
        <taxon>Lachnospiraceae</taxon>
        <taxon>Anaerobium</taxon>
    </lineage>
</organism>
<dbReference type="InterPro" id="IPR027351">
    <property type="entry name" value="(+)RNA_virus_helicase_core_dom"/>
</dbReference>
<dbReference type="GO" id="GO:0005524">
    <property type="term" value="F:ATP binding"/>
    <property type="evidence" value="ECO:0007669"/>
    <property type="project" value="InterPro"/>
</dbReference>
<protein>
    <submittedName>
        <fullName evidence="3">RNA helicase</fullName>
    </submittedName>
</protein>
<dbReference type="PANTHER" id="PTHR11070:SF17">
    <property type="entry name" value="DNA HELICASE IV"/>
    <property type="match status" value="1"/>
</dbReference>
<keyword evidence="3" id="KW-0547">Nucleotide-binding</keyword>
<dbReference type="Gene3D" id="3.40.50.300">
    <property type="entry name" value="P-loop containing nucleotide triphosphate hydrolases"/>
    <property type="match status" value="3"/>
</dbReference>
<dbReference type="GO" id="GO:0043138">
    <property type="term" value="F:3'-5' DNA helicase activity"/>
    <property type="evidence" value="ECO:0007669"/>
    <property type="project" value="TreeGrafter"/>
</dbReference>
<dbReference type="GO" id="GO:0000725">
    <property type="term" value="P:recombinational repair"/>
    <property type="evidence" value="ECO:0007669"/>
    <property type="project" value="TreeGrafter"/>
</dbReference>
<keyword evidence="3" id="KW-0347">Helicase</keyword>
<evidence type="ECO:0000256" key="1">
    <source>
        <dbReference type="SAM" id="Coils"/>
    </source>
</evidence>